<sequence length="277" mass="32199">MNKIFNEDVLLGISKIEDDSIDLILTDPPYCLGKDYGNDSDQKSSEEYLKWTYEWIDAVLPKLKKNGSFYIFLSWQYSPEIFVYLKKKLRMVNEIIWDRRVPSMGGSTRKFSSVHDNIGFFVNNNDYHFDIDSIRIPYDEETKKARTRSIFVGKKWLEMGYNPKDIWSTSRIHAQAPEREKHPTQKPLEIIERIIKASCPKGGVVFDPFMGTGTTAVACIANNRQYVGFEINKDYCEIITERIKKYNNRVSLFEESNISVISLNKNNQSQLSFLLAK</sequence>
<dbReference type="GO" id="GO:0003677">
    <property type="term" value="F:DNA binding"/>
    <property type="evidence" value="ECO:0007669"/>
    <property type="project" value="InterPro"/>
</dbReference>
<protein>
    <recommendedName>
        <fullName evidence="4">Methyltransferase</fullName>
        <ecNumber evidence="4">2.1.1.-</ecNumber>
    </recommendedName>
</protein>
<dbReference type="SUPFAM" id="SSF53335">
    <property type="entry name" value="S-adenosyl-L-methionine-dependent methyltransferases"/>
    <property type="match status" value="1"/>
</dbReference>
<dbReference type="GO" id="GO:0008170">
    <property type="term" value="F:N-methyltransferase activity"/>
    <property type="evidence" value="ECO:0007669"/>
    <property type="project" value="InterPro"/>
</dbReference>
<accession>A0A0G0W3Q5</accession>
<organism evidence="6 7">
    <name type="scientific">Candidatus Nomurabacteria bacterium GW2011_GWA2_40_9</name>
    <dbReference type="NCBI Taxonomy" id="1618734"/>
    <lineage>
        <taxon>Bacteria</taxon>
        <taxon>Candidatus Nomuraibacteriota</taxon>
    </lineage>
</organism>
<feature type="domain" description="DNA methylase N-4/N-6" evidence="5">
    <location>
        <begin position="21"/>
        <end position="240"/>
    </location>
</feature>
<evidence type="ECO:0000256" key="3">
    <source>
        <dbReference type="ARBA" id="ARBA00022679"/>
    </source>
</evidence>
<dbReference type="EMBL" id="LBZW01000023">
    <property type="protein sequence ID" value="KKR78860.1"/>
    <property type="molecule type" value="Genomic_DNA"/>
</dbReference>
<evidence type="ECO:0000313" key="7">
    <source>
        <dbReference type="Proteomes" id="UP000034749"/>
    </source>
</evidence>
<dbReference type="PANTHER" id="PTHR13370">
    <property type="entry name" value="RNA METHYLASE-RELATED"/>
    <property type="match status" value="1"/>
</dbReference>
<dbReference type="InterPro" id="IPR002052">
    <property type="entry name" value="DNA_methylase_N6_adenine_CS"/>
</dbReference>
<dbReference type="EC" id="2.1.1.-" evidence="4"/>
<reference evidence="6 7" key="1">
    <citation type="journal article" date="2015" name="Nature">
        <title>rRNA introns, odd ribosomes, and small enigmatic genomes across a large radiation of phyla.</title>
        <authorList>
            <person name="Brown C.T."/>
            <person name="Hug L.A."/>
            <person name="Thomas B.C."/>
            <person name="Sharon I."/>
            <person name="Castelle C.J."/>
            <person name="Singh A."/>
            <person name="Wilkins M.J."/>
            <person name="Williams K.H."/>
            <person name="Banfield J.F."/>
        </authorList>
    </citation>
    <scope>NUCLEOTIDE SEQUENCE [LARGE SCALE GENOMIC DNA]</scope>
</reference>
<dbReference type="PATRIC" id="fig|1618734.3.peg.509"/>
<dbReference type="PANTHER" id="PTHR13370:SF24">
    <property type="entry name" value="TYPE III RESTRICTION-MODIFICATION ENZYME STYLTI MOD SUBUNIT"/>
    <property type="match status" value="1"/>
</dbReference>
<dbReference type="InterPro" id="IPR001091">
    <property type="entry name" value="RM_Methyltransferase"/>
</dbReference>
<comment type="similarity">
    <text evidence="1 4">Belongs to the N(4)/N(6)-methyltransferase family.</text>
</comment>
<dbReference type="InterPro" id="IPR029063">
    <property type="entry name" value="SAM-dependent_MTases_sf"/>
</dbReference>
<evidence type="ECO:0000256" key="1">
    <source>
        <dbReference type="ARBA" id="ARBA00006594"/>
    </source>
</evidence>
<dbReference type="Gene3D" id="3.40.50.150">
    <property type="entry name" value="Vaccinia Virus protein VP39"/>
    <property type="match status" value="1"/>
</dbReference>
<name>A0A0G0W3Q5_9BACT</name>
<gene>
    <name evidence="6" type="ORF">UU24_C0023G0007</name>
</gene>
<keyword evidence="3" id="KW-0808">Transferase</keyword>
<evidence type="ECO:0000256" key="2">
    <source>
        <dbReference type="ARBA" id="ARBA00022603"/>
    </source>
</evidence>
<dbReference type="GO" id="GO:0005737">
    <property type="term" value="C:cytoplasm"/>
    <property type="evidence" value="ECO:0007669"/>
    <property type="project" value="TreeGrafter"/>
</dbReference>
<evidence type="ECO:0000313" key="6">
    <source>
        <dbReference type="EMBL" id="KKR78860.1"/>
    </source>
</evidence>
<dbReference type="PROSITE" id="PS00092">
    <property type="entry name" value="N6_MTASE"/>
    <property type="match status" value="1"/>
</dbReference>
<dbReference type="AlphaFoldDB" id="A0A0G0W3Q5"/>
<dbReference type="PRINTS" id="PR00508">
    <property type="entry name" value="S21N4MTFRASE"/>
</dbReference>
<dbReference type="Proteomes" id="UP000034749">
    <property type="component" value="Unassembled WGS sequence"/>
</dbReference>
<comment type="caution">
    <text evidence="6">The sequence shown here is derived from an EMBL/GenBank/DDBJ whole genome shotgun (WGS) entry which is preliminary data.</text>
</comment>
<keyword evidence="2" id="KW-0489">Methyltransferase</keyword>
<evidence type="ECO:0000259" key="5">
    <source>
        <dbReference type="Pfam" id="PF01555"/>
    </source>
</evidence>
<dbReference type="InterPro" id="IPR002941">
    <property type="entry name" value="DNA_methylase_N4/N6"/>
</dbReference>
<dbReference type="GO" id="GO:0032259">
    <property type="term" value="P:methylation"/>
    <property type="evidence" value="ECO:0007669"/>
    <property type="project" value="UniProtKB-KW"/>
</dbReference>
<evidence type="ECO:0000256" key="4">
    <source>
        <dbReference type="RuleBase" id="RU362026"/>
    </source>
</evidence>
<dbReference type="Pfam" id="PF01555">
    <property type="entry name" value="N6_N4_Mtase"/>
    <property type="match status" value="1"/>
</dbReference>
<proteinExistence type="inferred from homology"/>